<comment type="subcellular location">
    <subcellularLocation>
        <location evidence="1">Nucleus</location>
    </subcellularLocation>
</comment>
<dbReference type="EMBL" id="LR899009">
    <property type="protein sequence ID" value="CAD7079727.1"/>
    <property type="molecule type" value="Genomic_DNA"/>
</dbReference>
<dbReference type="InterPro" id="IPR036638">
    <property type="entry name" value="HLH_DNA-bd_sf"/>
</dbReference>
<dbReference type="InterPro" id="IPR011598">
    <property type="entry name" value="bHLH_dom"/>
</dbReference>
<evidence type="ECO:0000256" key="3">
    <source>
        <dbReference type="ARBA" id="ARBA00023125"/>
    </source>
</evidence>
<dbReference type="OrthoDB" id="10055449at2759"/>
<dbReference type="AlphaFoldDB" id="A0A7R8UF87"/>
<dbReference type="PANTHER" id="PTHR23349">
    <property type="entry name" value="BASIC HELIX-LOOP-HELIX TRANSCRIPTION FACTOR, TWIST"/>
    <property type="match status" value="1"/>
</dbReference>
<dbReference type="SUPFAM" id="SSF47459">
    <property type="entry name" value="HLH, helix-loop-helix DNA-binding domain"/>
    <property type="match status" value="1"/>
</dbReference>
<reference evidence="7 8" key="1">
    <citation type="submission" date="2020-11" db="EMBL/GenBank/DDBJ databases">
        <authorList>
            <person name="Wallbank WR R."/>
            <person name="Pardo Diaz C."/>
            <person name="Kozak K."/>
            <person name="Martin S."/>
            <person name="Jiggins C."/>
            <person name="Moest M."/>
            <person name="Warren A I."/>
            <person name="Generalovic N T."/>
            <person name="Byers J.R.P. K."/>
            <person name="Montejo-Kovacevich G."/>
            <person name="Yen C E."/>
        </authorList>
    </citation>
    <scope>NUCLEOTIDE SEQUENCE [LARGE SCALE GENOMIC DNA]</scope>
</reference>
<evidence type="ECO:0000256" key="4">
    <source>
        <dbReference type="ARBA" id="ARBA00023163"/>
    </source>
</evidence>
<evidence type="ECO:0000313" key="7">
    <source>
        <dbReference type="EMBL" id="CAD7079727.1"/>
    </source>
</evidence>
<dbReference type="Proteomes" id="UP000594454">
    <property type="component" value="Chromosome 1"/>
</dbReference>
<organism evidence="7 8">
    <name type="scientific">Hermetia illucens</name>
    <name type="common">Black soldier fly</name>
    <dbReference type="NCBI Taxonomy" id="343691"/>
    <lineage>
        <taxon>Eukaryota</taxon>
        <taxon>Metazoa</taxon>
        <taxon>Ecdysozoa</taxon>
        <taxon>Arthropoda</taxon>
        <taxon>Hexapoda</taxon>
        <taxon>Insecta</taxon>
        <taxon>Pterygota</taxon>
        <taxon>Neoptera</taxon>
        <taxon>Endopterygota</taxon>
        <taxon>Diptera</taxon>
        <taxon>Brachycera</taxon>
        <taxon>Stratiomyomorpha</taxon>
        <taxon>Stratiomyidae</taxon>
        <taxon>Hermetiinae</taxon>
        <taxon>Hermetia</taxon>
    </lineage>
</organism>
<dbReference type="InParanoid" id="A0A7R8UF87"/>
<sequence length="225" mass="25541">MDSFYEPSSTYYTHMYPADSQHSEVGNNVSNDDWSSLCSPESTGRECSPTNLPYVSSTPNFHQYAPVYYPPPSDKDDQNFDVVYQTPTTNSTSHPPTVVRIVKRRNTANKKERRRTQSINTAFSSLRNKIPNVPADTKLSKIKTLRLATSYISYLTRVLEGDQDPSSGFRAELVPSSRKINAERRANYKNEIQALVNGIQTVDTRKCKGRTGWPQHVWASELKQE</sequence>
<keyword evidence="2" id="KW-0805">Transcription regulation</keyword>
<dbReference type="PANTHER" id="PTHR23349:SF68">
    <property type="entry name" value="FI14601P"/>
    <property type="match status" value="1"/>
</dbReference>
<feature type="domain" description="BHLH" evidence="6">
    <location>
        <begin position="103"/>
        <end position="155"/>
    </location>
</feature>
<dbReference type="GO" id="GO:0032502">
    <property type="term" value="P:developmental process"/>
    <property type="evidence" value="ECO:0007669"/>
    <property type="project" value="TreeGrafter"/>
</dbReference>
<protein>
    <recommendedName>
        <fullName evidence="6">BHLH domain-containing protein</fullName>
    </recommendedName>
</protein>
<dbReference type="FunFam" id="4.10.280.10:FF:000010">
    <property type="entry name" value="Scleraxis bHLH transcription factor"/>
    <property type="match status" value="1"/>
</dbReference>
<dbReference type="GO" id="GO:0005634">
    <property type="term" value="C:nucleus"/>
    <property type="evidence" value="ECO:0007669"/>
    <property type="project" value="UniProtKB-SubCell"/>
</dbReference>
<dbReference type="GO" id="GO:0000977">
    <property type="term" value="F:RNA polymerase II transcription regulatory region sequence-specific DNA binding"/>
    <property type="evidence" value="ECO:0007669"/>
    <property type="project" value="TreeGrafter"/>
</dbReference>
<evidence type="ECO:0000259" key="6">
    <source>
        <dbReference type="PROSITE" id="PS50888"/>
    </source>
</evidence>
<dbReference type="CDD" id="cd11466">
    <property type="entry name" value="bHLH_TS_HAND"/>
    <property type="match status" value="1"/>
</dbReference>
<gene>
    <name evidence="7" type="ORF">HERILL_LOCUS2929</name>
</gene>
<keyword evidence="3" id="KW-0238">DNA-binding</keyword>
<evidence type="ECO:0000256" key="2">
    <source>
        <dbReference type="ARBA" id="ARBA00023015"/>
    </source>
</evidence>
<dbReference type="SMART" id="SM00353">
    <property type="entry name" value="HLH"/>
    <property type="match status" value="1"/>
</dbReference>
<keyword evidence="8" id="KW-1185">Reference proteome</keyword>
<name>A0A7R8UF87_HERIL</name>
<evidence type="ECO:0000256" key="5">
    <source>
        <dbReference type="ARBA" id="ARBA00023242"/>
    </source>
</evidence>
<keyword evidence="4" id="KW-0804">Transcription</keyword>
<keyword evidence="5" id="KW-0539">Nucleus</keyword>
<dbReference type="Pfam" id="PF00010">
    <property type="entry name" value="HLH"/>
    <property type="match status" value="1"/>
</dbReference>
<accession>A0A7R8UF87</accession>
<dbReference type="Gene3D" id="4.10.280.10">
    <property type="entry name" value="Helix-loop-helix DNA-binding domain"/>
    <property type="match status" value="1"/>
</dbReference>
<dbReference type="GO" id="GO:0000981">
    <property type="term" value="F:DNA-binding transcription factor activity, RNA polymerase II-specific"/>
    <property type="evidence" value="ECO:0007669"/>
    <property type="project" value="TreeGrafter"/>
</dbReference>
<evidence type="ECO:0000313" key="8">
    <source>
        <dbReference type="Proteomes" id="UP000594454"/>
    </source>
</evidence>
<proteinExistence type="predicted"/>
<dbReference type="GO" id="GO:0046983">
    <property type="term" value="F:protein dimerization activity"/>
    <property type="evidence" value="ECO:0007669"/>
    <property type="project" value="InterPro"/>
</dbReference>
<dbReference type="PROSITE" id="PS50888">
    <property type="entry name" value="BHLH"/>
    <property type="match status" value="1"/>
</dbReference>
<dbReference type="InterPro" id="IPR050283">
    <property type="entry name" value="E-box_TF_Regulators"/>
</dbReference>
<evidence type="ECO:0000256" key="1">
    <source>
        <dbReference type="ARBA" id="ARBA00004123"/>
    </source>
</evidence>